<dbReference type="GO" id="GO:0016020">
    <property type="term" value="C:membrane"/>
    <property type="evidence" value="ECO:0007669"/>
    <property type="project" value="UniProtKB-SubCell"/>
</dbReference>
<comment type="subcellular location">
    <subcellularLocation>
        <location evidence="2">Endoplasmic reticulum</location>
    </subcellularLocation>
    <subcellularLocation>
        <location evidence="3">Membrane</location>
    </subcellularLocation>
    <subcellularLocation>
        <location evidence="1">Mitochondrion</location>
    </subcellularLocation>
</comment>
<keyword evidence="4" id="KW-0256">Endoplasmic reticulum</keyword>
<evidence type="ECO:0000256" key="2">
    <source>
        <dbReference type="ARBA" id="ARBA00004240"/>
    </source>
</evidence>
<evidence type="ECO:0000313" key="7">
    <source>
        <dbReference type="EMBL" id="CEL09506.1"/>
    </source>
</evidence>
<evidence type="ECO:0000256" key="4">
    <source>
        <dbReference type="ARBA" id="ARBA00022824"/>
    </source>
</evidence>
<evidence type="ECO:0000313" key="8">
    <source>
        <dbReference type="Proteomes" id="UP000054771"/>
    </source>
</evidence>
<dbReference type="EMBL" id="CDMC01000014">
    <property type="protein sequence ID" value="CEL09506.1"/>
    <property type="molecule type" value="Genomic_DNA"/>
</dbReference>
<organism evidence="7 8">
    <name type="scientific">Aspergillus calidoustus</name>
    <dbReference type="NCBI Taxonomy" id="454130"/>
    <lineage>
        <taxon>Eukaryota</taxon>
        <taxon>Fungi</taxon>
        <taxon>Dikarya</taxon>
        <taxon>Ascomycota</taxon>
        <taxon>Pezizomycotina</taxon>
        <taxon>Eurotiomycetes</taxon>
        <taxon>Eurotiomycetidae</taxon>
        <taxon>Eurotiales</taxon>
        <taxon>Aspergillaceae</taxon>
        <taxon>Aspergillus</taxon>
        <taxon>Aspergillus subgen. Nidulantes</taxon>
    </lineage>
</organism>
<evidence type="ECO:0000256" key="6">
    <source>
        <dbReference type="ARBA" id="ARBA00023136"/>
    </source>
</evidence>
<keyword evidence="8" id="KW-1185">Reference proteome</keyword>
<keyword evidence="5" id="KW-0496">Mitochondrion</keyword>
<sequence>MSLRQIYPDLGQNRGGQASIDLIAVHGLDFVDMSGRCLASSWREPLDKPEEFWLAAFIREHSLGARLLSHEFDSVVTFGTGPESVSREADGLLHQISTIRSTAHSHTPIIFLSHGLGGILVKQALVNASQGDQYCGIKNATRGLAFFGTPHRAPPHRSPGVIETIFSLASPSTPVPSPYNPELIMVQGFRDQLEDYQFAPSERSQR</sequence>
<dbReference type="InterPro" id="IPR052374">
    <property type="entry name" value="SERAC1"/>
</dbReference>
<reference evidence="8" key="1">
    <citation type="journal article" date="2016" name="Genome Announc.">
        <title>Draft genome sequences of fungus Aspergillus calidoustus.</title>
        <authorList>
            <person name="Horn F."/>
            <person name="Linde J."/>
            <person name="Mattern D.J."/>
            <person name="Walther G."/>
            <person name="Guthke R."/>
            <person name="Scherlach K."/>
            <person name="Martin K."/>
            <person name="Brakhage A.A."/>
            <person name="Petzke L."/>
            <person name="Valiante V."/>
        </authorList>
    </citation>
    <scope>NUCLEOTIDE SEQUENCE [LARGE SCALE GENOMIC DNA]</scope>
    <source>
        <strain evidence="8">SF006504</strain>
    </source>
</reference>
<gene>
    <name evidence="7" type="ORF">ASPCAL12641</name>
</gene>
<dbReference type="OMA" id="HQISTIR"/>
<keyword evidence="6" id="KW-0472">Membrane</keyword>
<dbReference type="Proteomes" id="UP000054771">
    <property type="component" value="Unassembled WGS sequence"/>
</dbReference>
<dbReference type="PANTHER" id="PTHR48182">
    <property type="entry name" value="PROTEIN SERAC1"/>
    <property type="match status" value="1"/>
</dbReference>
<protein>
    <recommendedName>
        <fullName evidence="9">DUF676 domain-containing protein</fullName>
    </recommendedName>
</protein>
<evidence type="ECO:0008006" key="9">
    <source>
        <dbReference type="Google" id="ProtNLM"/>
    </source>
</evidence>
<proteinExistence type="predicted"/>
<name>A0A0U5GB48_ASPCI</name>
<dbReference type="SUPFAM" id="SSF53474">
    <property type="entry name" value="alpha/beta-Hydrolases"/>
    <property type="match status" value="1"/>
</dbReference>
<dbReference type="GO" id="GO:0005739">
    <property type="term" value="C:mitochondrion"/>
    <property type="evidence" value="ECO:0007669"/>
    <property type="project" value="UniProtKB-SubCell"/>
</dbReference>
<evidence type="ECO:0000256" key="5">
    <source>
        <dbReference type="ARBA" id="ARBA00023128"/>
    </source>
</evidence>
<dbReference type="PANTHER" id="PTHR48182:SF2">
    <property type="entry name" value="PROTEIN SERAC1"/>
    <property type="match status" value="1"/>
</dbReference>
<dbReference type="AlphaFoldDB" id="A0A0U5GB48"/>
<dbReference type="InterPro" id="IPR029058">
    <property type="entry name" value="AB_hydrolase_fold"/>
</dbReference>
<dbReference type="GO" id="GO:0005783">
    <property type="term" value="C:endoplasmic reticulum"/>
    <property type="evidence" value="ECO:0007669"/>
    <property type="project" value="UniProtKB-SubCell"/>
</dbReference>
<evidence type="ECO:0000256" key="3">
    <source>
        <dbReference type="ARBA" id="ARBA00004370"/>
    </source>
</evidence>
<accession>A0A0U5GB48</accession>
<dbReference type="OrthoDB" id="5086500at2759"/>
<evidence type="ECO:0000256" key="1">
    <source>
        <dbReference type="ARBA" id="ARBA00004173"/>
    </source>
</evidence>